<accession>A0A433Q3N8</accession>
<reference evidence="2 3" key="1">
    <citation type="journal article" date="2018" name="New Phytol.">
        <title>Phylogenomics of Endogonaceae and evolution of mycorrhizas within Mucoromycota.</title>
        <authorList>
            <person name="Chang Y."/>
            <person name="Desiro A."/>
            <person name="Na H."/>
            <person name="Sandor L."/>
            <person name="Lipzen A."/>
            <person name="Clum A."/>
            <person name="Barry K."/>
            <person name="Grigoriev I.V."/>
            <person name="Martin F.M."/>
            <person name="Stajich J.E."/>
            <person name="Smith M.E."/>
            <person name="Bonito G."/>
            <person name="Spatafora J.W."/>
        </authorList>
    </citation>
    <scope>NUCLEOTIDE SEQUENCE [LARGE SCALE GENOMIC DNA]</scope>
    <source>
        <strain evidence="2 3">AD002</strain>
    </source>
</reference>
<name>A0A433Q3N8_9FUNG</name>
<evidence type="ECO:0000313" key="2">
    <source>
        <dbReference type="EMBL" id="RUS24433.1"/>
    </source>
</evidence>
<organism evidence="2 3">
    <name type="scientific">Jimgerdemannia flammicorona</name>
    <dbReference type="NCBI Taxonomy" id="994334"/>
    <lineage>
        <taxon>Eukaryota</taxon>
        <taxon>Fungi</taxon>
        <taxon>Fungi incertae sedis</taxon>
        <taxon>Mucoromycota</taxon>
        <taxon>Mucoromycotina</taxon>
        <taxon>Endogonomycetes</taxon>
        <taxon>Endogonales</taxon>
        <taxon>Endogonaceae</taxon>
        <taxon>Jimgerdemannia</taxon>
    </lineage>
</organism>
<comment type="caution">
    <text evidence="2">The sequence shown here is derived from an EMBL/GenBank/DDBJ whole genome shotgun (WGS) entry which is preliminary data.</text>
</comment>
<feature type="chain" id="PRO_5019291656" evidence="1">
    <location>
        <begin position="16"/>
        <end position="78"/>
    </location>
</feature>
<dbReference type="EMBL" id="RBNJ01016024">
    <property type="protein sequence ID" value="RUS24433.1"/>
    <property type="molecule type" value="Genomic_DNA"/>
</dbReference>
<gene>
    <name evidence="2" type="ORF">BC938DRAFT_473588</name>
</gene>
<keyword evidence="1" id="KW-0732">Signal</keyword>
<dbReference type="AlphaFoldDB" id="A0A433Q3N8"/>
<evidence type="ECO:0000256" key="1">
    <source>
        <dbReference type="SAM" id="SignalP"/>
    </source>
</evidence>
<keyword evidence="3" id="KW-1185">Reference proteome</keyword>
<sequence length="78" mass="8627">MHFIIPFTISALALATHIMASYTVNNAFGTRFGVALDGNACGISGANPAVAVNPSKRSLLWPWWKGSNWPRFQHQIYH</sequence>
<feature type="signal peptide" evidence="1">
    <location>
        <begin position="1"/>
        <end position="15"/>
    </location>
</feature>
<protein>
    <submittedName>
        <fullName evidence="2">Uncharacterized protein</fullName>
    </submittedName>
</protein>
<proteinExistence type="predicted"/>
<evidence type="ECO:0000313" key="3">
    <source>
        <dbReference type="Proteomes" id="UP000274822"/>
    </source>
</evidence>
<dbReference type="Proteomes" id="UP000274822">
    <property type="component" value="Unassembled WGS sequence"/>
</dbReference>